<reference evidence="2" key="1">
    <citation type="journal article" date="2021" name="Int. J. Syst. Evol. Microbiol.">
        <title>Bradyrhizobium septentrionale sp. nov. (sv. septentrionale) and Bradyrhizobium quebecense sp. nov. (sv. septentrionale) associated with legumes native to Canada possess rearranged symbiosis genes and numerous insertion sequences.</title>
        <authorList>
            <person name="Bromfield E.S.P."/>
            <person name="Cloutier S."/>
        </authorList>
    </citation>
    <scope>NUCLEOTIDE SEQUENCE</scope>
    <source>
        <strain evidence="2">5S5</strain>
    </source>
</reference>
<keyword evidence="1" id="KW-0175">Coiled coil</keyword>
<organism evidence="2 3">
    <name type="scientific">Bradyrhizobium septentrionale</name>
    <dbReference type="NCBI Taxonomy" id="1404411"/>
    <lineage>
        <taxon>Bacteria</taxon>
        <taxon>Pseudomonadati</taxon>
        <taxon>Pseudomonadota</taxon>
        <taxon>Alphaproteobacteria</taxon>
        <taxon>Hyphomicrobiales</taxon>
        <taxon>Nitrobacteraceae</taxon>
        <taxon>Bradyrhizobium</taxon>
    </lineage>
</organism>
<name>A0ABZ2P9M0_9BRAD</name>
<evidence type="ECO:0000256" key="1">
    <source>
        <dbReference type="SAM" id="Coils"/>
    </source>
</evidence>
<keyword evidence="3" id="KW-1185">Reference proteome</keyword>
<dbReference type="Proteomes" id="UP001432046">
    <property type="component" value="Chromosome"/>
</dbReference>
<feature type="coiled-coil region" evidence="1">
    <location>
        <begin position="132"/>
        <end position="201"/>
    </location>
</feature>
<gene>
    <name evidence="2" type="ORF">WDK88_17855</name>
</gene>
<accession>A0ABZ2P9M0</accession>
<sequence>MNELVIDAAVVSPMEVTLAEHAAVIRALGKRVVGDIIEIGRRLTDAKRIAGHGGWLPWLQREFGWSDSAALKFMQVHEMATKSVKFTDLNLPVSGLYLLAAPSTPDEAREAVIERAANGEALSLKEVQRMIDQAKQKQADDYEQRLRALTEKYKREADQLCADIGEALSPDDVQSAIDDALAPLQRKIKRLEEEREKRAERKRPDPYGLPATSIIAALHQLALALTITPGRVLEREKMVADATGQQLKALTAEPIRDAKTVLPWIERFIKKVAQ</sequence>
<reference evidence="2" key="2">
    <citation type="submission" date="2024-03" db="EMBL/GenBank/DDBJ databases">
        <authorList>
            <person name="Bromfield E.S.P."/>
            <person name="Cloutier S."/>
        </authorList>
    </citation>
    <scope>NUCLEOTIDE SEQUENCE</scope>
    <source>
        <strain evidence="2">5S5</strain>
    </source>
</reference>
<dbReference type="EMBL" id="CP147711">
    <property type="protein sequence ID" value="WXC83304.1"/>
    <property type="molecule type" value="Genomic_DNA"/>
</dbReference>
<evidence type="ECO:0000313" key="2">
    <source>
        <dbReference type="EMBL" id="WXC83304.1"/>
    </source>
</evidence>
<dbReference type="Pfam" id="PF11300">
    <property type="entry name" value="DUF3102"/>
    <property type="match status" value="1"/>
</dbReference>
<proteinExistence type="predicted"/>
<protein>
    <submittedName>
        <fullName evidence="2">DUF3102 domain-containing protein</fullName>
    </submittedName>
</protein>
<evidence type="ECO:0000313" key="3">
    <source>
        <dbReference type="Proteomes" id="UP001432046"/>
    </source>
</evidence>
<dbReference type="InterPro" id="IPR021451">
    <property type="entry name" value="DUF3102"/>
</dbReference>
<dbReference type="RefSeq" id="WP_338834763.1">
    <property type="nucleotide sequence ID" value="NZ_CP147711.1"/>
</dbReference>